<protein>
    <submittedName>
        <fullName evidence="1">Uncharacterized protein</fullName>
    </submittedName>
</protein>
<dbReference type="AlphaFoldDB" id="A0A6P2N0D3"/>
<gene>
    <name evidence="1" type="ORF">BLA6863_04208</name>
</gene>
<reference evidence="1 2" key="1">
    <citation type="submission" date="2019-09" db="EMBL/GenBank/DDBJ databases">
        <authorList>
            <person name="Depoorter E."/>
        </authorList>
    </citation>
    <scope>NUCLEOTIDE SEQUENCE [LARGE SCALE GENOMIC DNA]</scope>
    <source>
        <strain evidence="1">LMG 6863</strain>
    </source>
</reference>
<dbReference type="EMBL" id="CABVPY010000027">
    <property type="protein sequence ID" value="VWB88367.1"/>
    <property type="molecule type" value="Genomic_DNA"/>
</dbReference>
<accession>A0A6P2N0D3</accession>
<dbReference type="Proteomes" id="UP000494170">
    <property type="component" value="Unassembled WGS sequence"/>
</dbReference>
<sequence length="98" mass="11280">MAKRELSDDYRLGIQRARKMLGRLQEEARLDVIVMIDFPEQLRAELEQAPADVRRGMEDYLACFVRMMIEGHSTPIVGNYDPTDELEDPEDFYGVGVS</sequence>
<proteinExistence type="predicted"/>
<evidence type="ECO:0000313" key="1">
    <source>
        <dbReference type="EMBL" id="VWB88367.1"/>
    </source>
</evidence>
<evidence type="ECO:0000313" key="2">
    <source>
        <dbReference type="Proteomes" id="UP000494170"/>
    </source>
</evidence>
<organism evidence="1 2">
    <name type="scientific">Burkholderia lata (strain ATCC 17760 / DSM 23089 / LMG 22485 / NCIMB 9086 / R18194 / 383)</name>
    <dbReference type="NCBI Taxonomy" id="482957"/>
    <lineage>
        <taxon>Bacteria</taxon>
        <taxon>Pseudomonadati</taxon>
        <taxon>Pseudomonadota</taxon>
        <taxon>Betaproteobacteria</taxon>
        <taxon>Burkholderiales</taxon>
        <taxon>Burkholderiaceae</taxon>
        <taxon>Burkholderia</taxon>
        <taxon>Burkholderia cepacia complex</taxon>
    </lineage>
</organism>
<name>A0A6P2N0D3_BURL3</name>
<dbReference type="RefSeq" id="WP_174942492.1">
    <property type="nucleotide sequence ID" value="NZ_CABVPY010000027.1"/>
</dbReference>